<name>A0A6A0B3V4_9ACTN</name>
<dbReference type="EMBL" id="BLLG01000017">
    <property type="protein sequence ID" value="GFH38487.1"/>
    <property type="molecule type" value="Genomic_DNA"/>
</dbReference>
<evidence type="ECO:0000313" key="2">
    <source>
        <dbReference type="EMBL" id="GFH38487.1"/>
    </source>
</evidence>
<proteinExistence type="predicted"/>
<feature type="compositionally biased region" description="Low complexity" evidence="1">
    <location>
        <begin position="1"/>
        <end position="12"/>
    </location>
</feature>
<sequence>MTAARDPAAPYRRPGHGLSLATGRTRNHIHPETDCGTRAFEPVGALSEDELAAESSTAIRRWDVKEIAEYRGAELFGPQNLAAALRALVVEGVPDHPLPMGP</sequence>
<accession>A0A6A0B3V4</accession>
<dbReference type="Proteomes" id="UP000484988">
    <property type="component" value="Unassembled WGS sequence"/>
</dbReference>
<dbReference type="AlphaFoldDB" id="A0A6A0B3V4"/>
<organism evidence="2 3">
    <name type="scientific">Streptomyces pacificus</name>
    <dbReference type="NCBI Taxonomy" id="2705029"/>
    <lineage>
        <taxon>Bacteria</taxon>
        <taxon>Bacillati</taxon>
        <taxon>Actinomycetota</taxon>
        <taxon>Actinomycetes</taxon>
        <taxon>Kitasatosporales</taxon>
        <taxon>Streptomycetaceae</taxon>
        <taxon>Streptomyces</taxon>
    </lineage>
</organism>
<feature type="region of interest" description="Disordered" evidence="1">
    <location>
        <begin position="1"/>
        <end position="35"/>
    </location>
</feature>
<reference evidence="2 3" key="1">
    <citation type="submission" date="2020-02" db="EMBL/GenBank/DDBJ databases">
        <title>Whole Genome Shotgun Sequence of Streptomyces sp. strain CWH03.</title>
        <authorList>
            <person name="Dohra H."/>
            <person name="Kodani S."/>
            <person name="Yamamura H."/>
        </authorList>
    </citation>
    <scope>NUCLEOTIDE SEQUENCE [LARGE SCALE GENOMIC DNA]</scope>
    <source>
        <strain evidence="2 3">CWH03</strain>
    </source>
</reference>
<gene>
    <name evidence="2" type="ORF">SCWH03_47290</name>
</gene>
<keyword evidence="3" id="KW-1185">Reference proteome</keyword>
<evidence type="ECO:0000313" key="3">
    <source>
        <dbReference type="Proteomes" id="UP000484988"/>
    </source>
</evidence>
<protein>
    <submittedName>
        <fullName evidence="2">Uncharacterized protein</fullName>
    </submittedName>
</protein>
<comment type="caution">
    <text evidence="2">The sequence shown here is derived from an EMBL/GenBank/DDBJ whole genome shotgun (WGS) entry which is preliminary data.</text>
</comment>
<evidence type="ECO:0000256" key="1">
    <source>
        <dbReference type="SAM" id="MobiDB-lite"/>
    </source>
</evidence>